<feature type="region of interest" description="Disordered" evidence="9">
    <location>
        <begin position="273"/>
        <end position="303"/>
    </location>
</feature>
<proteinExistence type="predicted"/>
<keyword evidence="6 10" id="KW-0812">Transmembrane</keyword>
<organism evidence="11 12">
    <name type="scientific">Xylocopilactobacillus apis</name>
    <dbReference type="NCBI Taxonomy" id="2932183"/>
    <lineage>
        <taxon>Bacteria</taxon>
        <taxon>Bacillati</taxon>
        <taxon>Bacillota</taxon>
        <taxon>Bacilli</taxon>
        <taxon>Lactobacillales</taxon>
        <taxon>Lactobacillaceae</taxon>
        <taxon>Xylocopilactobacillus</taxon>
    </lineage>
</organism>
<feature type="transmembrane region" description="Helical" evidence="10">
    <location>
        <begin position="179"/>
        <end position="199"/>
    </location>
</feature>
<keyword evidence="3" id="KW-1003">Cell membrane</keyword>
<evidence type="ECO:0000313" key="12">
    <source>
        <dbReference type="Proteomes" id="UP001321804"/>
    </source>
</evidence>
<evidence type="ECO:0000313" key="11">
    <source>
        <dbReference type="EMBL" id="BDR57361.1"/>
    </source>
</evidence>
<protein>
    <submittedName>
        <fullName evidence="11">PTS fructose transporter subunit IIC</fullName>
    </submittedName>
</protein>
<dbReference type="KEGG" id="xak:KIMC2_19230"/>
<accession>A0AAU9DGG9</accession>
<evidence type="ECO:0000256" key="10">
    <source>
        <dbReference type="SAM" id="Phobius"/>
    </source>
</evidence>
<dbReference type="PANTHER" id="PTHR32502">
    <property type="entry name" value="N-ACETYLGALACTOSAMINE PERMEASE II COMPONENT-RELATED"/>
    <property type="match status" value="1"/>
</dbReference>
<dbReference type="PROSITE" id="PS51106">
    <property type="entry name" value="PTS_EIIC_TYPE_4"/>
    <property type="match status" value="1"/>
</dbReference>
<dbReference type="AlphaFoldDB" id="A0AAU9DGG9"/>
<keyword evidence="12" id="KW-1185">Reference proteome</keyword>
<feature type="transmembrane region" description="Helical" evidence="10">
    <location>
        <begin position="249"/>
        <end position="267"/>
    </location>
</feature>
<dbReference type="EMBL" id="AP026801">
    <property type="protein sequence ID" value="BDR57361.1"/>
    <property type="molecule type" value="Genomic_DNA"/>
</dbReference>
<evidence type="ECO:0000256" key="9">
    <source>
        <dbReference type="SAM" id="MobiDB-lite"/>
    </source>
</evidence>
<dbReference type="RefSeq" id="WP_317696397.1">
    <property type="nucleotide sequence ID" value="NZ_AP026801.1"/>
</dbReference>
<feature type="compositionally biased region" description="Acidic residues" evidence="9">
    <location>
        <begin position="294"/>
        <end position="303"/>
    </location>
</feature>
<evidence type="ECO:0000256" key="1">
    <source>
        <dbReference type="ARBA" id="ARBA00004651"/>
    </source>
</evidence>
<evidence type="ECO:0000256" key="5">
    <source>
        <dbReference type="ARBA" id="ARBA00022683"/>
    </source>
</evidence>
<dbReference type="GO" id="GO:0005886">
    <property type="term" value="C:plasma membrane"/>
    <property type="evidence" value="ECO:0007669"/>
    <property type="project" value="UniProtKB-SubCell"/>
</dbReference>
<gene>
    <name evidence="11" type="ORF">KIMC2_19230</name>
</gene>
<sequence length="303" mass="32056">MQWWQVLLLSLYAGYEILDELQIYSSLSAPVAAGLVSGLVMGDLKTGLYIGGQMQLTVLGVGTFGGASRIDATTGTVLATAFSVSVAGMKPEQAIAAIAVPVASLMVQLDVLARFANTYFEHRIDKNIEDFDYKAIERNFLFGAGPWALSRMIPVFLALAFGGKLVTQIVAWLNGPVKWLGDGLAVAGAALPAVGFAILLRYLPVKKHLPYLILGFVLTSLLSTVFTNIQTLGGGVLAVNKKFVGTFNALPMLAIAMIGLALALISYSRNRNSGGGGTQSTSNNSDSSSNNTSDGEEIEDDEL</sequence>
<evidence type="ECO:0000256" key="7">
    <source>
        <dbReference type="ARBA" id="ARBA00022989"/>
    </source>
</evidence>
<keyword evidence="4" id="KW-0762">Sugar transport</keyword>
<keyword evidence="2" id="KW-0813">Transport</keyword>
<keyword evidence="8 10" id="KW-0472">Membrane</keyword>
<evidence type="ECO:0000256" key="4">
    <source>
        <dbReference type="ARBA" id="ARBA00022597"/>
    </source>
</evidence>
<dbReference type="Pfam" id="PF03609">
    <property type="entry name" value="EII-Sor"/>
    <property type="match status" value="1"/>
</dbReference>
<keyword evidence="5" id="KW-0598">Phosphotransferase system</keyword>
<evidence type="ECO:0000256" key="2">
    <source>
        <dbReference type="ARBA" id="ARBA00022448"/>
    </source>
</evidence>
<reference evidence="11 12" key="1">
    <citation type="journal article" date="2023" name="Microbiol. Spectr.">
        <title>Symbiosis of Carpenter Bees with Uncharacterized Lactic Acid Bacteria Showing NAD Auxotrophy.</title>
        <authorList>
            <person name="Kawasaki S."/>
            <person name="Ozawa K."/>
            <person name="Mori T."/>
            <person name="Yamamoto A."/>
            <person name="Ito M."/>
            <person name="Ohkuma M."/>
            <person name="Sakamoto M."/>
            <person name="Matsutani M."/>
        </authorList>
    </citation>
    <scope>NUCLEOTIDE SEQUENCE [LARGE SCALE GENOMIC DNA]</scope>
    <source>
        <strain evidence="11 12">KimC2</strain>
    </source>
</reference>
<evidence type="ECO:0000256" key="6">
    <source>
        <dbReference type="ARBA" id="ARBA00022692"/>
    </source>
</evidence>
<name>A0AAU9DGG9_9LACO</name>
<dbReference type="InterPro" id="IPR050303">
    <property type="entry name" value="GatZ_KbaZ_carbometab"/>
</dbReference>
<dbReference type="PANTHER" id="PTHR32502:SF28">
    <property type="entry name" value="PHOSPHOTRANSFERASE SYSTEM SUGAR-SPECIFIC EIIC COMPONENT"/>
    <property type="match status" value="1"/>
</dbReference>
<dbReference type="GO" id="GO:0009401">
    <property type="term" value="P:phosphoenolpyruvate-dependent sugar phosphotransferase system"/>
    <property type="evidence" value="ECO:0007669"/>
    <property type="project" value="UniProtKB-KW"/>
</dbReference>
<evidence type="ECO:0000256" key="3">
    <source>
        <dbReference type="ARBA" id="ARBA00022475"/>
    </source>
</evidence>
<comment type="subcellular location">
    <subcellularLocation>
        <location evidence="1">Cell membrane</location>
        <topology evidence="1">Multi-pass membrane protein</topology>
    </subcellularLocation>
</comment>
<dbReference type="InterPro" id="IPR004700">
    <property type="entry name" value="PTS_IIC_man"/>
</dbReference>
<evidence type="ECO:0000256" key="8">
    <source>
        <dbReference type="ARBA" id="ARBA00023136"/>
    </source>
</evidence>
<dbReference type="Proteomes" id="UP001321804">
    <property type="component" value="Chromosome"/>
</dbReference>
<feature type="transmembrane region" description="Helical" evidence="10">
    <location>
        <begin position="211"/>
        <end position="229"/>
    </location>
</feature>
<keyword evidence="7 10" id="KW-1133">Transmembrane helix</keyword>
<feature type="compositionally biased region" description="Low complexity" evidence="9">
    <location>
        <begin position="279"/>
        <end position="293"/>
    </location>
</feature>